<protein>
    <submittedName>
        <fullName evidence="2">Uncharacterized protein</fullName>
    </submittedName>
</protein>
<dbReference type="OrthoDB" id="116876at2"/>
<evidence type="ECO:0000313" key="3">
    <source>
        <dbReference type="Proteomes" id="UP000290253"/>
    </source>
</evidence>
<keyword evidence="3" id="KW-1185">Reference proteome</keyword>
<sequence length="210" mass="22403">MSLRLLRVLLPAAALLGGATISFAAAAPVADGGGRHAGLTVPLCGKQIVLTASYLAPSKPGEGTGFLFHLENGTAEPIVLAEPAPTSAHWYAKVGSRWLWRASSGSGGALVNAIDERGPLFAYRPAKAPENAKYLTVPAHGSQEWVAREEDNPALAYRPSCEKCNNPGEHEYRAVFAYAYLPAPGETEPHLLTCGLRSPQVIMPPQWDRH</sequence>
<dbReference type="Proteomes" id="UP000290253">
    <property type="component" value="Unassembled WGS sequence"/>
</dbReference>
<evidence type="ECO:0000313" key="2">
    <source>
        <dbReference type="EMBL" id="RXS93824.1"/>
    </source>
</evidence>
<organism evidence="2 3">
    <name type="scientific">Silvibacterium dinghuense</name>
    <dbReference type="NCBI Taxonomy" id="1560006"/>
    <lineage>
        <taxon>Bacteria</taxon>
        <taxon>Pseudomonadati</taxon>
        <taxon>Acidobacteriota</taxon>
        <taxon>Terriglobia</taxon>
        <taxon>Terriglobales</taxon>
        <taxon>Acidobacteriaceae</taxon>
        <taxon>Silvibacterium</taxon>
    </lineage>
</organism>
<evidence type="ECO:0000256" key="1">
    <source>
        <dbReference type="SAM" id="SignalP"/>
    </source>
</evidence>
<dbReference type="AlphaFoldDB" id="A0A4V1NUY0"/>
<proteinExistence type="predicted"/>
<name>A0A4V1NUY0_9BACT</name>
<keyword evidence="1" id="KW-0732">Signal</keyword>
<feature type="signal peptide" evidence="1">
    <location>
        <begin position="1"/>
        <end position="24"/>
    </location>
</feature>
<reference evidence="2 3" key="1">
    <citation type="journal article" date="2016" name="Int. J. Syst. Evol. Microbiol.">
        <title>Acidipila dinghuensis sp. nov., an acidobacterium isolated from forest soil.</title>
        <authorList>
            <person name="Jiang Y.W."/>
            <person name="Wang J."/>
            <person name="Chen M.H."/>
            <person name="Lv Y.Y."/>
            <person name="Qiu L.H."/>
        </authorList>
    </citation>
    <scope>NUCLEOTIDE SEQUENCE [LARGE SCALE GENOMIC DNA]</scope>
    <source>
        <strain evidence="2 3">DHOF10</strain>
    </source>
</reference>
<dbReference type="EMBL" id="SDMK01000004">
    <property type="protein sequence ID" value="RXS93824.1"/>
    <property type="molecule type" value="Genomic_DNA"/>
</dbReference>
<gene>
    <name evidence="2" type="ORF">ESZ00_17445</name>
</gene>
<feature type="chain" id="PRO_5020231141" evidence="1">
    <location>
        <begin position="25"/>
        <end position="210"/>
    </location>
</feature>
<dbReference type="RefSeq" id="WP_129209672.1">
    <property type="nucleotide sequence ID" value="NZ_BMGU01000002.1"/>
</dbReference>
<comment type="caution">
    <text evidence="2">The sequence shown here is derived from an EMBL/GenBank/DDBJ whole genome shotgun (WGS) entry which is preliminary data.</text>
</comment>
<accession>A0A4V1NUY0</accession>